<evidence type="ECO:0000256" key="5">
    <source>
        <dbReference type="ARBA" id="ARBA00023136"/>
    </source>
</evidence>
<comment type="similarity">
    <text evidence="7">Belongs to the TonB-dependent receptor family.</text>
</comment>
<dbReference type="SUPFAM" id="SSF49464">
    <property type="entry name" value="Carboxypeptidase regulatory domain-like"/>
    <property type="match status" value="1"/>
</dbReference>
<comment type="subcellular location">
    <subcellularLocation>
        <location evidence="1 7">Cell outer membrane</location>
        <topology evidence="1 7">Multi-pass membrane protein</topology>
    </subcellularLocation>
</comment>
<evidence type="ECO:0000256" key="3">
    <source>
        <dbReference type="ARBA" id="ARBA00022452"/>
    </source>
</evidence>
<feature type="signal peptide" evidence="8">
    <location>
        <begin position="1"/>
        <end position="27"/>
    </location>
</feature>
<dbReference type="Gene3D" id="2.40.170.20">
    <property type="entry name" value="TonB-dependent receptor, beta-barrel domain"/>
    <property type="match status" value="1"/>
</dbReference>
<keyword evidence="11" id="KW-1185">Reference proteome</keyword>
<feature type="chain" id="PRO_5028911682" evidence="8">
    <location>
        <begin position="28"/>
        <end position="1128"/>
    </location>
</feature>
<evidence type="ECO:0000313" key="10">
    <source>
        <dbReference type="EMBL" id="BCI63890.1"/>
    </source>
</evidence>
<name>A0A7G1HWD3_9BACT</name>
<dbReference type="Gene3D" id="2.60.40.1120">
    <property type="entry name" value="Carboxypeptidase-like, regulatory domain"/>
    <property type="match status" value="1"/>
</dbReference>
<dbReference type="GO" id="GO:0009279">
    <property type="term" value="C:cell outer membrane"/>
    <property type="evidence" value="ECO:0007669"/>
    <property type="project" value="UniProtKB-SubCell"/>
</dbReference>
<dbReference type="NCBIfam" id="TIGR04057">
    <property type="entry name" value="SusC_RagA_signa"/>
    <property type="match status" value="1"/>
</dbReference>
<dbReference type="SUPFAM" id="SSF56935">
    <property type="entry name" value="Porins"/>
    <property type="match status" value="1"/>
</dbReference>
<dbReference type="InterPro" id="IPR011662">
    <property type="entry name" value="Secretin/TonB_short_N"/>
</dbReference>
<dbReference type="RefSeq" id="WP_021931729.1">
    <property type="nucleotide sequence ID" value="NZ_AP023322.1"/>
</dbReference>
<dbReference type="EMBL" id="AP023322">
    <property type="protein sequence ID" value="BCI63890.1"/>
    <property type="molecule type" value="Genomic_DNA"/>
</dbReference>
<dbReference type="InterPro" id="IPR008969">
    <property type="entry name" value="CarboxyPept-like_regulatory"/>
</dbReference>
<keyword evidence="8" id="KW-0732">Signal</keyword>
<dbReference type="InterPro" id="IPR023997">
    <property type="entry name" value="TonB-dep_OMP_SusC/RagA_CS"/>
</dbReference>
<gene>
    <name evidence="10" type="ORF">Cop2CBH44_22430</name>
</gene>
<dbReference type="AlphaFoldDB" id="A0A7G1HWD3"/>
<protein>
    <submittedName>
        <fullName evidence="10">SusC/RagA family TonB-linked outer membrane protein</fullName>
    </submittedName>
</protein>
<evidence type="ECO:0000256" key="8">
    <source>
        <dbReference type="SAM" id="SignalP"/>
    </source>
</evidence>
<dbReference type="InterPro" id="IPR039426">
    <property type="entry name" value="TonB-dep_rcpt-like"/>
</dbReference>
<keyword evidence="5 7" id="KW-0472">Membrane</keyword>
<dbReference type="InterPro" id="IPR012910">
    <property type="entry name" value="Plug_dom"/>
</dbReference>
<evidence type="ECO:0000256" key="4">
    <source>
        <dbReference type="ARBA" id="ARBA00022692"/>
    </source>
</evidence>
<keyword evidence="3 7" id="KW-1134">Transmembrane beta strand</keyword>
<sequence length="1128" mass="127201">MSKLCIRLLHKIAFIVILITMTIPANAAINQDAKINLQLQNASIKQVFSAIKKQANVSFMYSNDDVANLPRKNYNLSNATIKQVLDICLKGTNLMYEYTENTIIIRKKTSNKNVPSGSIQGIVRDPEGRPLPGATILLVGSVRGTSTDANGHFSLSLNGHENLAITVSFLGMKKQTISVHGGSYYNILMEADEHTTQEVVITGYGNIRKSSFTGSSTTVKRDELMKVSPTNVISALQTFDPSFRIQTNDQWGSDPNSLPEMYIRGRSGIGIKELDKDPLTKSNLQNNPNLPTFIMDGFQVSVEKVYDLDPSRIESITILKDAAATAMYGSRAANGVVVITTVAPQPGEVRVSYNFTGTLSMPDLSDYRLANAAEKLEIERLSGLFEPGNTINSVPSHADGMNKYYEKYAQIVKGVDTDWLSLPLRNAFNHKHSLYIEGGNQDLRYGIDASYNNDNGVMKDSYRNRYSFGFSIDYRLSNLQVKNYVSYGHMKSQESPYGAFSDYSKLQPYDTPYEDNGTLKKTLPFSTSGNRTANNPLYEATLHNYDWDSYDEFLDNLSFNWYINSYWTIKGQFSITKQFIKGEKFIDPLSNKVSVLGSSEDEHLAGDLYTDKGDDLRWNTNAFLYYTRTLKKHNLNFSLGVEASSTNTSSTSAHYRGFPSGEFHSLNYAAEIYKKPTKSENTTRLFSTIGSLNYTYDNIYLLDAAVRFDGSSEFGSNQKWAPFFSGGIGLNIHNYEFLKGNRYINQLKIRGSYGRTGKVNFAPYAATTMYEAMFDEWYVTGYGVTLKALGNRNLSWEKTDKFDVGFDFQFFNQRLTITGDYFYEKTIDLINDVTLSTTSGFSTYKNNLGEVENKGVEFQIRGDIVQTKNWNLALWGNLSHNKNKILKISDSQKAYNERVQKYYAEAEQYQNTVNASSDSKYAIPIPQYAEGGSITSIWGVQSLGIDPTTGKELFLNRDGSVSSTWQASQQVVLGNTEPKVQGSFGFNLGYRNWTLFASFLYECGGQAYNQTLVDNVENADIAYSNVDLRVLTDRWQKPGDITQLKDIKDRNATTLPSSRFVQTNNLLNMSALTLSYDFERKWIQKMHMNMLRLEISTNDLFYISTVKRERGLDYPKAWDINFAVKVQF</sequence>
<evidence type="ECO:0000256" key="1">
    <source>
        <dbReference type="ARBA" id="ARBA00004571"/>
    </source>
</evidence>
<dbReference type="InterPro" id="IPR037066">
    <property type="entry name" value="Plug_dom_sf"/>
</dbReference>
<dbReference type="InterPro" id="IPR023996">
    <property type="entry name" value="TonB-dep_OMP_SusC/RagA"/>
</dbReference>
<dbReference type="PROSITE" id="PS52016">
    <property type="entry name" value="TONB_DEPENDENT_REC_3"/>
    <property type="match status" value="1"/>
</dbReference>
<keyword evidence="4 7" id="KW-0812">Transmembrane</keyword>
<evidence type="ECO:0000256" key="6">
    <source>
        <dbReference type="ARBA" id="ARBA00023237"/>
    </source>
</evidence>
<proteinExistence type="inferred from homology"/>
<dbReference type="InterPro" id="IPR036942">
    <property type="entry name" value="Beta-barrel_TonB_sf"/>
</dbReference>
<evidence type="ECO:0000256" key="7">
    <source>
        <dbReference type="PROSITE-ProRule" id="PRU01360"/>
    </source>
</evidence>
<dbReference type="Pfam" id="PF07660">
    <property type="entry name" value="STN"/>
    <property type="match status" value="1"/>
</dbReference>
<accession>A0A7G1HWD3</accession>
<dbReference type="KEGG" id="copr:Cop2CBH44_22430"/>
<evidence type="ECO:0000256" key="2">
    <source>
        <dbReference type="ARBA" id="ARBA00022448"/>
    </source>
</evidence>
<keyword evidence="2 7" id="KW-0813">Transport</keyword>
<organism evidence="10 11">
    <name type="scientific">Coprobacter secundus subsp. similis</name>
    <dbReference type="NCBI Taxonomy" id="2751153"/>
    <lineage>
        <taxon>Bacteria</taxon>
        <taxon>Pseudomonadati</taxon>
        <taxon>Bacteroidota</taxon>
        <taxon>Bacteroidia</taxon>
        <taxon>Bacteroidales</taxon>
        <taxon>Barnesiellaceae</taxon>
        <taxon>Coprobacter</taxon>
    </lineage>
</organism>
<dbReference type="Proteomes" id="UP000594042">
    <property type="component" value="Chromosome"/>
</dbReference>
<dbReference type="NCBIfam" id="TIGR04056">
    <property type="entry name" value="OMP_RagA_SusC"/>
    <property type="match status" value="1"/>
</dbReference>
<reference evidence="11" key="1">
    <citation type="submission" date="2020-07" db="EMBL/GenBank/DDBJ databases">
        <title>Complete genome sequencing of Coprobacter sp. strain 2CBH44.</title>
        <authorList>
            <person name="Sakamoto M."/>
            <person name="Murakami T."/>
            <person name="Mori H."/>
        </authorList>
    </citation>
    <scope>NUCLEOTIDE SEQUENCE [LARGE SCALE GENOMIC DNA]</scope>
    <source>
        <strain evidence="11">2CBH44</strain>
    </source>
</reference>
<dbReference type="Gene3D" id="3.55.50.30">
    <property type="match status" value="1"/>
</dbReference>
<dbReference type="Pfam" id="PF07715">
    <property type="entry name" value="Plug"/>
    <property type="match status" value="1"/>
</dbReference>
<keyword evidence="6 7" id="KW-0998">Cell outer membrane</keyword>
<dbReference type="Pfam" id="PF13715">
    <property type="entry name" value="CarbopepD_reg_2"/>
    <property type="match status" value="1"/>
</dbReference>
<dbReference type="SMART" id="SM00965">
    <property type="entry name" value="STN"/>
    <property type="match status" value="1"/>
</dbReference>
<evidence type="ECO:0000259" key="9">
    <source>
        <dbReference type="SMART" id="SM00965"/>
    </source>
</evidence>
<dbReference type="Gene3D" id="2.170.130.10">
    <property type="entry name" value="TonB-dependent receptor, plug domain"/>
    <property type="match status" value="1"/>
</dbReference>
<evidence type="ECO:0000313" key="11">
    <source>
        <dbReference type="Proteomes" id="UP000594042"/>
    </source>
</evidence>
<feature type="domain" description="Secretin/TonB short N-terminal" evidence="9">
    <location>
        <begin position="57"/>
        <end position="108"/>
    </location>
</feature>